<dbReference type="eggNOG" id="COG0686">
    <property type="taxonomic scope" value="Bacteria"/>
</dbReference>
<dbReference type="InterPro" id="IPR007698">
    <property type="entry name" value="AlaDH/PNT_NAD(H)-bd"/>
</dbReference>
<reference evidence="4 5" key="1">
    <citation type="submission" date="2013-08" db="EMBL/GenBank/DDBJ databases">
        <title>The genome sequence of Knoellia aerolata.</title>
        <authorList>
            <person name="Zhu W."/>
            <person name="Wang G."/>
        </authorList>
    </citation>
    <scope>NUCLEOTIDE SEQUENCE [LARGE SCALE GENOMIC DNA]</scope>
    <source>
        <strain evidence="4 5">DSM 18566</strain>
    </source>
</reference>
<dbReference type="OrthoDB" id="5918420at2"/>
<keyword evidence="5" id="KW-1185">Reference proteome</keyword>
<dbReference type="CDD" id="cd12181">
    <property type="entry name" value="ceo_syn"/>
    <property type="match status" value="1"/>
</dbReference>
<dbReference type="Gene3D" id="3.40.50.720">
    <property type="entry name" value="NAD(P)-binding Rossmann-like Domain"/>
    <property type="match status" value="2"/>
</dbReference>
<comment type="caution">
    <text evidence="4">The sequence shown here is derived from an EMBL/GenBank/DDBJ whole genome shotgun (WGS) entry which is preliminary data.</text>
</comment>
<feature type="domain" description="Alanine dehydrogenase/pyridine nucleotide transhydrogenase N-terminal" evidence="3">
    <location>
        <begin position="9"/>
        <end position="145"/>
    </location>
</feature>
<evidence type="ECO:0000259" key="3">
    <source>
        <dbReference type="SMART" id="SM01003"/>
    </source>
</evidence>
<dbReference type="Pfam" id="PF05222">
    <property type="entry name" value="AlaDh_PNT_N"/>
    <property type="match status" value="1"/>
</dbReference>
<dbReference type="AlphaFoldDB" id="A0A0A0JYL3"/>
<dbReference type="SMART" id="SM01003">
    <property type="entry name" value="AlaDh_PNT_N"/>
    <property type="match status" value="1"/>
</dbReference>
<dbReference type="Proteomes" id="UP000030013">
    <property type="component" value="Unassembled WGS sequence"/>
</dbReference>
<dbReference type="InterPro" id="IPR036291">
    <property type="entry name" value="NAD(P)-bd_dom_sf"/>
</dbReference>
<evidence type="ECO:0000313" key="5">
    <source>
        <dbReference type="Proteomes" id="UP000030013"/>
    </source>
</evidence>
<accession>A0A0A0JYL3</accession>
<proteinExistence type="predicted"/>
<dbReference type="Pfam" id="PF01262">
    <property type="entry name" value="AlaDh_PNT_C"/>
    <property type="match status" value="1"/>
</dbReference>
<dbReference type="STRING" id="1385519.N801_08835"/>
<dbReference type="GO" id="GO:0005886">
    <property type="term" value="C:plasma membrane"/>
    <property type="evidence" value="ECO:0007669"/>
    <property type="project" value="TreeGrafter"/>
</dbReference>
<evidence type="ECO:0000256" key="1">
    <source>
        <dbReference type="ARBA" id="ARBA00023002"/>
    </source>
</evidence>
<dbReference type="RefSeq" id="WP_035937020.1">
    <property type="nucleotide sequence ID" value="NZ_AVPL01000022.1"/>
</dbReference>
<sequence>MDPLLTVAVLAHSRKENEHRLPIHPEHLARIDDDLRSQIFVEQGYGVSFGMSDEAVAELIGGVRTRAELIAECDVVLQPKVQAEDLADFRDGQIIWGWPHCVQDQAITQQAVDRRQTLIAFEAMNHWAHDGSFLLHVFHMNNELAGYCSVLHSLEQIGSTGSYGRKLRAVVIGFGATARGAVTALSALGIADVRVLTNRKVAAVASPIHSVEIVHLDHHADDPSLTMVVTNEGRVPLADYLADNDIVVNCVLQDTEAPWTFLTESDLPLFRPGSLIVDVSCDEGMGFSWAKPTTFEEPTFVVGDNITYYAVDHTPSYLWNSATWEISSALLPHLRTVLSGPAAWKDEPTIARAIEIQDGEIKNPNILSFQDREATYPHPIAANATA</sequence>
<dbReference type="EMBL" id="AVPL01000022">
    <property type="protein sequence ID" value="KGN41177.1"/>
    <property type="molecule type" value="Genomic_DNA"/>
</dbReference>
<dbReference type="SMART" id="SM01002">
    <property type="entry name" value="AlaDh_PNT_C"/>
    <property type="match status" value="1"/>
</dbReference>
<evidence type="ECO:0000259" key="2">
    <source>
        <dbReference type="SMART" id="SM01002"/>
    </source>
</evidence>
<dbReference type="GO" id="GO:0000286">
    <property type="term" value="F:alanine dehydrogenase activity"/>
    <property type="evidence" value="ECO:0007669"/>
    <property type="project" value="TreeGrafter"/>
</dbReference>
<dbReference type="GO" id="GO:0047126">
    <property type="term" value="F:N5-(carboxyethyl)ornithine synthase activity"/>
    <property type="evidence" value="ECO:0007669"/>
    <property type="project" value="InterPro"/>
</dbReference>
<dbReference type="PANTHER" id="PTHR42795">
    <property type="entry name" value="ALANINE DEHYDROGENASE"/>
    <property type="match status" value="1"/>
</dbReference>
<dbReference type="GO" id="GO:0006524">
    <property type="term" value="P:alanine catabolic process"/>
    <property type="evidence" value="ECO:0007669"/>
    <property type="project" value="TreeGrafter"/>
</dbReference>
<dbReference type="PANTHER" id="PTHR42795:SF1">
    <property type="entry name" value="ALANINE DEHYDROGENASE"/>
    <property type="match status" value="1"/>
</dbReference>
<keyword evidence="1" id="KW-0560">Oxidoreductase</keyword>
<gene>
    <name evidence="4" type="ORF">N801_08835</name>
</gene>
<evidence type="ECO:0000313" key="4">
    <source>
        <dbReference type="EMBL" id="KGN41177.1"/>
    </source>
</evidence>
<dbReference type="InterPro" id="IPR046951">
    <property type="entry name" value="CEOS"/>
</dbReference>
<protein>
    <submittedName>
        <fullName evidence="4">Alanine dehydrogenase</fullName>
    </submittedName>
</protein>
<feature type="domain" description="Alanine dehydrogenase/pyridine nucleotide transhydrogenase NAD(H)-binding" evidence="2">
    <location>
        <begin position="148"/>
        <end position="310"/>
    </location>
</feature>
<dbReference type="SUPFAM" id="SSF51735">
    <property type="entry name" value="NAD(P)-binding Rossmann-fold domains"/>
    <property type="match status" value="1"/>
</dbReference>
<organism evidence="4 5">
    <name type="scientific">Knoellia aerolata DSM 18566</name>
    <dbReference type="NCBI Taxonomy" id="1385519"/>
    <lineage>
        <taxon>Bacteria</taxon>
        <taxon>Bacillati</taxon>
        <taxon>Actinomycetota</taxon>
        <taxon>Actinomycetes</taxon>
        <taxon>Micrococcales</taxon>
        <taxon>Intrasporangiaceae</taxon>
        <taxon>Knoellia</taxon>
    </lineage>
</organism>
<dbReference type="InterPro" id="IPR007886">
    <property type="entry name" value="AlaDH/PNT_N"/>
</dbReference>
<dbReference type="SUPFAM" id="SSF52283">
    <property type="entry name" value="Formate/glycerate dehydrogenase catalytic domain-like"/>
    <property type="match status" value="1"/>
</dbReference>
<name>A0A0A0JYL3_9MICO</name>